<dbReference type="AlphaFoldDB" id="A0A4P6M172"/>
<dbReference type="PANTHER" id="PTHR32322">
    <property type="entry name" value="INNER MEMBRANE TRANSPORTER"/>
    <property type="match status" value="1"/>
</dbReference>
<feature type="domain" description="EamA" evidence="8">
    <location>
        <begin position="152"/>
        <end position="288"/>
    </location>
</feature>
<dbReference type="RefSeq" id="WP_130182113.1">
    <property type="nucleotide sequence ID" value="NZ_CP035945.1"/>
</dbReference>
<dbReference type="SUPFAM" id="SSF103481">
    <property type="entry name" value="Multidrug resistance efflux transporter EmrE"/>
    <property type="match status" value="2"/>
</dbReference>
<keyword evidence="3" id="KW-1003">Cell membrane</keyword>
<feature type="transmembrane region" description="Helical" evidence="7">
    <location>
        <begin position="273"/>
        <end position="289"/>
    </location>
</feature>
<evidence type="ECO:0000313" key="10">
    <source>
        <dbReference type="Proteomes" id="UP000289794"/>
    </source>
</evidence>
<evidence type="ECO:0000259" key="8">
    <source>
        <dbReference type="Pfam" id="PF00892"/>
    </source>
</evidence>
<feature type="transmembrane region" description="Helical" evidence="7">
    <location>
        <begin position="250"/>
        <end position="267"/>
    </location>
</feature>
<feature type="transmembrane region" description="Helical" evidence="7">
    <location>
        <begin position="215"/>
        <end position="238"/>
    </location>
</feature>
<feature type="transmembrane region" description="Helical" evidence="7">
    <location>
        <begin position="12"/>
        <end position="31"/>
    </location>
</feature>
<name>A0A4P6M172_9FIRM</name>
<protein>
    <submittedName>
        <fullName evidence="9">Putative amino-acid metabolite efflux pump</fullName>
    </submittedName>
</protein>
<keyword evidence="6 7" id="KW-0472">Membrane</keyword>
<feature type="transmembrane region" description="Helical" evidence="7">
    <location>
        <begin position="155"/>
        <end position="176"/>
    </location>
</feature>
<evidence type="ECO:0000256" key="2">
    <source>
        <dbReference type="ARBA" id="ARBA00007362"/>
    </source>
</evidence>
<feature type="transmembrane region" description="Helical" evidence="7">
    <location>
        <begin position="188"/>
        <end position="209"/>
    </location>
</feature>
<dbReference type="Proteomes" id="UP000289794">
    <property type="component" value="Chromosome"/>
</dbReference>
<dbReference type="EMBL" id="CP035945">
    <property type="protein sequence ID" value="QBE98831.1"/>
    <property type="molecule type" value="Genomic_DNA"/>
</dbReference>
<dbReference type="PANTHER" id="PTHR32322:SF18">
    <property type="entry name" value="S-ADENOSYLMETHIONINE_S-ADENOSYLHOMOCYSTEINE TRANSPORTER"/>
    <property type="match status" value="1"/>
</dbReference>
<sequence length="299" mass="32883">MRENKKTAGHLMALFTVVVWGTTFISTKVLLREFTPIEILLFRFLMGFAALCLVDHKRLKTKKKSHELLFVAAGISGVTLYFLLENIALTFTYASNVGVIVAAAPFCTAILGFIFLRDEKLKVGFLVGFVISIGGIILLSFNGQKSFHLNPKGDVLALLAAVVWACYSVLIKKISGYGYQTIQITRHVFFYGILFMLPALCFMDFHWQFSRFKNPVLLANILFLGLCASALCFVTWNLAVKIVGAVKTSVYLYLVPVVTIAASVLVLHEKISAVSVLGTAMVLTGLVLSDRGRAAAKNN</sequence>
<dbReference type="Pfam" id="PF00892">
    <property type="entry name" value="EamA"/>
    <property type="match status" value="2"/>
</dbReference>
<gene>
    <name evidence="9" type="primary">eamA_1</name>
    <name evidence="9" type="ORF">PMF13cell1_04397</name>
</gene>
<evidence type="ECO:0000256" key="5">
    <source>
        <dbReference type="ARBA" id="ARBA00022989"/>
    </source>
</evidence>
<evidence type="ECO:0000313" key="9">
    <source>
        <dbReference type="EMBL" id="QBE98831.1"/>
    </source>
</evidence>
<feature type="transmembrane region" description="Helical" evidence="7">
    <location>
        <begin position="123"/>
        <end position="143"/>
    </location>
</feature>
<dbReference type="GO" id="GO:0005886">
    <property type="term" value="C:plasma membrane"/>
    <property type="evidence" value="ECO:0007669"/>
    <property type="project" value="UniProtKB-SubCell"/>
</dbReference>
<comment type="similarity">
    <text evidence="2">Belongs to the EamA transporter family.</text>
</comment>
<keyword evidence="5 7" id="KW-1133">Transmembrane helix</keyword>
<evidence type="ECO:0000256" key="6">
    <source>
        <dbReference type="ARBA" id="ARBA00023136"/>
    </source>
</evidence>
<reference evidence="9 10" key="1">
    <citation type="submission" date="2019-01" db="EMBL/GenBank/DDBJ databases">
        <title>PMF-metabolizing Aryl O-demethylase.</title>
        <authorList>
            <person name="Kim M."/>
        </authorList>
    </citation>
    <scope>NUCLEOTIDE SEQUENCE [LARGE SCALE GENOMIC DNA]</scope>
    <source>
        <strain evidence="9 10">PMF1</strain>
    </source>
</reference>
<organism evidence="9 10">
    <name type="scientific">Blautia producta</name>
    <dbReference type="NCBI Taxonomy" id="33035"/>
    <lineage>
        <taxon>Bacteria</taxon>
        <taxon>Bacillati</taxon>
        <taxon>Bacillota</taxon>
        <taxon>Clostridia</taxon>
        <taxon>Lachnospirales</taxon>
        <taxon>Lachnospiraceae</taxon>
        <taxon>Blautia</taxon>
    </lineage>
</organism>
<dbReference type="KEGG" id="bpro:PMF13cell1_04397"/>
<evidence type="ECO:0000256" key="7">
    <source>
        <dbReference type="SAM" id="Phobius"/>
    </source>
</evidence>
<comment type="subcellular location">
    <subcellularLocation>
        <location evidence="1">Cell membrane</location>
        <topology evidence="1">Multi-pass membrane protein</topology>
    </subcellularLocation>
</comment>
<proteinExistence type="inferred from homology"/>
<feature type="domain" description="EamA" evidence="8">
    <location>
        <begin position="8"/>
        <end position="140"/>
    </location>
</feature>
<keyword evidence="4 7" id="KW-0812">Transmembrane</keyword>
<feature type="transmembrane region" description="Helical" evidence="7">
    <location>
        <begin position="37"/>
        <end position="54"/>
    </location>
</feature>
<feature type="transmembrane region" description="Helical" evidence="7">
    <location>
        <begin position="66"/>
        <end position="84"/>
    </location>
</feature>
<dbReference type="InterPro" id="IPR050638">
    <property type="entry name" value="AA-Vitamin_Transporters"/>
</dbReference>
<feature type="transmembrane region" description="Helical" evidence="7">
    <location>
        <begin position="96"/>
        <end position="116"/>
    </location>
</feature>
<dbReference type="InterPro" id="IPR037185">
    <property type="entry name" value="EmrE-like"/>
</dbReference>
<accession>A0A4P6M172</accession>
<evidence type="ECO:0000256" key="4">
    <source>
        <dbReference type="ARBA" id="ARBA00022692"/>
    </source>
</evidence>
<dbReference type="InterPro" id="IPR000620">
    <property type="entry name" value="EamA_dom"/>
</dbReference>
<evidence type="ECO:0000256" key="3">
    <source>
        <dbReference type="ARBA" id="ARBA00022475"/>
    </source>
</evidence>
<evidence type="ECO:0000256" key="1">
    <source>
        <dbReference type="ARBA" id="ARBA00004651"/>
    </source>
</evidence>